<evidence type="ECO:0000313" key="7">
    <source>
        <dbReference type="Proteomes" id="UP000076268"/>
    </source>
</evidence>
<feature type="transmembrane region" description="Helical" evidence="5">
    <location>
        <begin position="253"/>
        <end position="274"/>
    </location>
</feature>
<keyword evidence="6" id="KW-0456">Lyase</keyword>
<gene>
    <name evidence="6" type="ORF">AXX12_14470</name>
</gene>
<dbReference type="AlphaFoldDB" id="A0A154BN01"/>
<dbReference type="PANTHER" id="PTHR43359">
    <property type="entry name" value="FORMATE HYDROGENLYASE SUBUNIT 4"/>
    <property type="match status" value="1"/>
</dbReference>
<organism evidence="6 7">
    <name type="scientific">Anaerosporomusa subterranea</name>
    <dbReference type="NCBI Taxonomy" id="1794912"/>
    <lineage>
        <taxon>Bacteria</taxon>
        <taxon>Bacillati</taxon>
        <taxon>Bacillota</taxon>
        <taxon>Negativicutes</taxon>
        <taxon>Acetonemataceae</taxon>
        <taxon>Anaerosporomusa</taxon>
    </lineage>
</organism>
<dbReference type="GO" id="GO:0005886">
    <property type="term" value="C:plasma membrane"/>
    <property type="evidence" value="ECO:0007669"/>
    <property type="project" value="TreeGrafter"/>
</dbReference>
<evidence type="ECO:0000256" key="2">
    <source>
        <dbReference type="ARBA" id="ARBA00022692"/>
    </source>
</evidence>
<name>A0A154BN01_ANASB</name>
<dbReference type="Proteomes" id="UP000076268">
    <property type="component" value="Unassembled WGS sequence"/>
</dbReference>
<protein>
    <submittedName>
        <fullName evidence="6">Formate hydrogenlyase</fullName>
    </submittedName>
</protein>
<evidence type="ECO:0000256" key="1">
    <source>
        <dbReference type="ARBA" id="ARBA00004141"/>
    </source>
</evidence>
<sequence>MAVMSIFITRIALAVAVLFFAPLVLGLIKSLKAKLQNRRGPRLWQPYLDIIKLLKKDEVVSPTTCWVFRVAPFGYLALAFAAAALLPLPLPGQQETYPDIFDVFLLMYVLAAGRFILVLASLDAGSTFGGMGGSREMYVSVLVEPVLVLAFLTVAAPAGSTGLEAMARQAAQAPFSVPYVFAGFAFFILLLAETGRVPVDNPDTHLELTMIHEGMLLEYSGRRLGLIHLAAAVRQLIIILLFVIFFIPWQASWGGILPQVALKVVITAAALAVTETCTNKMRLFRLPGFIAISGLLSLLALVAQ</sequence>
<evidence type="ECO:0000313" key="6">
    <source>
        <dbReference type="EMBL" id="KYZ75354.1"/>
    </source>
</evidence>
<keyword evidence="3 5" id="KW-1133">Transmembrane helix</keyword>
<comment type="caution">
    <text evidence="6">The sequence shown here is derived from an EMBL/GenBank/DDBJ whole genome shotgun (WGS) entry which is preliminary data.</text>
</comment>
<feature type="transmembrane region" description="Helical" evidence="5">
    <location>
        <begin position="100"/>
        <end position="125"/>
    </location>
</feature>
<dbReference type="Pfam" id="PF00146">
    <property type="entry name" value="NADHdh"/>
    <property type="match status" value="1"/>
</dbReference>
<dbReference type="InterPro" id="IPR001694">
    <property type="entry name" value="NADH_UbQ_OxRdtase_su1/FPO"/>
</dbReference>
<feature type="transmembrane region" description="Helical" evidence="5">
    <location>
        <begin position="6"/>
        <end position="28"/>
    </location>
</feature>
<evidence type="ECO:0000256" key="4">
    <source>
        <dbReference type="ARBA" id="ARBA00023136"/>
    </source>
</evidence>
<evidence type="ECO:0000256" key="3">
    <source>
        <dbReference type="ARBA" id="ARBA00022989"/>
    </source>
</evidence>
<dbReference type="STRING" id="1794912.AXX12_14470"/>
<accession>A0A154BN01</accession>
<dbReference type="OrthoDB" id="9778499at2"/>
<dbReference type="GO" id="GO:0016829">
    <property type="term" value="F:lyase activity"/>
    <property type="evidence" value="ECO:0007669"/>
    <property type="project" value="UniProtKB-KW"/>
</dbReference>
<keyword evidence="7" id="KW-1185">Reference proteome</keyword>
<dbReference type="PANTHER" id="PTHR43359:SF1">
    <property type="entry name" value="FORMATE HYDROGENLYASE SUBUNIT 4-RELATED"/>
    <property type="match status" value="1"/>
</dbReference>
<reference evidence="6 7" key="1">
    <citation type="submission" date="2016-02" db="EMBL/GenBank/DDBJ databases">
        <title>Anaerosporomusa subterraneum gen. nov., sp. nov., a spore-forming obligate anaerobe isolated from saprolite.</title>
        <authorList>
            <person name="Choi J.K."/>
            <person name="Shah M."/>
            <person name="Yee N."/>
        </authorList>
    </citation>
    <scope>NUCLEOTIDE SEQUENCE [LARGE SCALE GENOMIC DNA]</scope>
    <source>
        <strain evidence="6 7">RU4</strain>
    </source>
</reference>
<feature type="transmembrane region" description="Helical" evidence="5">
    <location>
        <begin position="66"/>
        <end position="88"/>
    </location>
</feature>
<dbReference type="EMBL" id="LSGP01000025">
    <property type="protein sequence ID" value="KYZ75354.1"/>
    <property type="molecule type" value="Genomic_DNA"/>
</dbReference>
<feature type="transmembrane region" description="Helical" evidence="5">
    <location>
        <begin position="171"/>
        <end position="192"/>
    </location>
</feature>
<keyword evidence="2 5" id="KW-0812">Transmembrane</keyword>
<dbReference type="InterPro" id="IPR052561">
    <property type="entry name" value="ComplexI_Subunit1"/>
</dbReference>
<feature type="transmembrane region" description="Helical" evidence="5">
    <location>
        <begin position="286"/>
        <end position="303"/>
    </location>
</feature>
<feature type="transmembrane region" description="Helical" evidence="5">
    <location>
        <begin position="137"/>
        <end position="159"/>
    </location>
</feature>
<proteinExistence type="predicted"/>
<evidence type="ECO:0000256" key="5">
    <source>
        <dbReference type="SAM" id="Phobius"/>
    </source>
</evidence>
<keyword evidence="4 5" id="KW-0472">Membrane</keyword>
<feature type="transmembrane region" description="Helical" evidence="5">
    <location>
        <begin position="224"/>
        <end position="247"/>
    </location>
</feature>
<comment type="subcellular location">
    <subcellularLocation>
        <location evidence="1">Membrane</location>
        <topology evidence="1">Multi-pass membrane protein</topology>
    </subcellularLocation>
</comment>